<dbReference type="InterPro" id="IPR009956">
    <property type="entry name" value="Post-segregation_anti-tox_CcdA"/>
</dbReference>
<gene>
    <name evidence="2" type="ORF">BTO11_02750</name>
</gene>
<dbReference type="OrthoDB" id="7219749at2"/>
<organism evidence="2 3">
    <name type="scientific">Psychrosphaera saromensis</name>
    <dbReference type="NCBI Taxonomy" id="716813"/>
    <lineage>
        <taxon>Bacteria</taxon>
        <taxon>Pseudomonadati</taxon>
        <taxon>Pseudomonadota</taxon>
        <taxon>Gammaproteobacteria</taxon>
        <taxon>Alteromonadales</taxon>
        <taxon>Pseudoalteromonadaceae</taxon>
        <taxon>Psychrosphaera</taxon>
    </lineage>
</organism>
<protein>
    <submittedName>
        <fullName evidence="2">Plasmid maintenance protein CcdB</fullName>
    </submittedName>
</protein>
<name>A0A2S7URQ5_9GAMM</name>
<evidence type="ECO:0000256" key="1">
    <source>
        <dbReference type="ARBA" id="ARBA00022649"/>
    </source>
</evidence>
<dbReference type="AlphaFoldDB" id="A0A2S7URQ5"/>
<evidence type="ECO:0000313" key="2">
    <source>
        <dbReference type="EMBL" id="PQJ52674.1"/>
    </source>
</evidence>
<keyword evidence="1" id="KW-1277">Toxin-antitoxin system</keyword>
<dbReference type="EMBL" id="MSCH01000003">
    <property type="protein sequence ID" value="PQJ52674.1"/>
    <property type="molecule type" value="Genomic_DNA"/>
</dbReference>
<accession>A0A2S7URQ5</accession>
<dbReference type="Pfam" id="PF07362">
    <property type="entry name" value="CcdA"/>
    <property type="match status" value="1"/>
</dbReference>
<dbReference type="Proteomes" id="UP000239007">
    <property type="component" value="Unassembled WGS sequence"/>
</dbReference>
<evidence type="ECO:0000313" key="3">
    <source>
        <dbReference type="Proteomes" id="UP000239007"/>
    </source>
</evidence>
<comment type="caution">
    <text evidence="2">The sequence shown here is derived from an EMBL/GenBank/DDBJ whole genome shotgun (WGS) entry which is preliminary data.</text>
</comment>
<reference evidence="2 3" key="1">
    <citation type="submission" date="2016-12" db="EMBL/GenBank/DDBJ databases">
        <title>Diversity of luminous bacteria.</title>
        <authorList>
            <person name="Yoshizawa S."/>
            <person name="Kogure K."/>
        </authorList>
    </citation>
    <scope>NUCLEOTIDE SEQUENCE [LARGE SCALE GENOMIC DNA]</scope>
    <source>
        <strain evidence="2 3">SA4-48</strain>
    </source>
</reference>
<keyword evidence="3" id="KW-1185">Reference proteome</keyword>
<sequence>MRNAQIQKTTKKAANLSLSTELLAEAKRLNINLSATMEKALEQEVSKKLKEEWVKNNTEAVDACNKLTEEFGLFSDSYRKF</sequence>
<proteinExistence type="predicted"/>
<dbReference type="RefSeq" id="WP_105051141.1">
    <property type="nucleotide sequence ID" value="NZ_BMYG01000004.1"/>
</dbReference>